<feature type="transmembrane region" description="Helical" evidence="6">
    <location>
        <begin position="115"/>
        <end position="138"/>
    </location>
</feature>
<feature type="domain" description="MARVEL" evidence="7">
    <location>
        <begin position="13"/>
        <end position="132"/>
    </location>
</feature>
<organism evidence="8 9">
    <name type="scientific">Gnomoniopsis smithogilvyi</name>
    <dbReference type="NCBI Taxonomy" id="1191159"/>
    <lineage>
        <taxon>Eukaryota</taxon>
        <taxon>Fungi</taxon>
        <taxon>Dikarya</taxon>
        <taxon>Ascomycota</taxon>
        <taxon>Pezizomycotina</taxon>
        <taxon>Sordariomycetes</taxon>
        <taxon>Sordariomycetidae</taxon>
        <taxon>Diaporthales</taxon>
        <taxon>Gnomoniaceae</taxon>
        <taxon>Gnomoniopsis</taxon>
    </lineage>
</organism>
<dbReference type="PANTHER" id="PTHR37451:SF3">
    <property type="entry name" value="MARVEL DOMAIN-CONTAINING PROTEIN"/>
    <property type="match status" value="1"/>
</dbReference>
<protein>
    <recommendedName>
        <fullName evidence="7">MARVEL domain-containing protein</fullName>
    </recommendedName>
</protein>
<evidence type="ECO:0000313" key="9">
    <source>
        <dbReference type="Proteomes" id="UP001140453"/>
    </source>
</evidence>
<evidence type="ECO:0000256" key="2">
    <source>
        <dbReference type="ARBA" id="ARBA00022692"/>
    </source>
</evidence>
<reference evidence="8" key="1">
    <citation type="submission" date="2022-10" db="EMBL/GenBank/DDBJ databases">
        <title>Tapping the CABI collections for fungal endophytes: first genome assemblies for Collariella, Neodidymelliopsis, Ascochyta clinopodiicola, Didymella pomorum, Didymosphaeria variabile, Neocosmospora piperis and Neocucurbitaria cava.</title>
        <authorList>
            <person name="Hill R."/>
        </authorList>
    </citation>
    <scope>NUCLEOTIDE SEQUENCE</scope>
    <source>
        <strain evidence="8">IMI 355082</strain>
    </source>
</reference>
<feature type="transmembrane region" description="Helical" evidence="6">
    <location>
        <begin position="84"/>
        <end position="103"/>
    </location>
</feature>
<feature type="region of interest" description="Disordered" evidence="5">
    <location>
        <begin position="261"/>
        <end position="310"/>
    </location>
</feature>
<evidence type="ECO:0000259" key="7">
    <source>
        <dbReference type="Pfam" id="PF01284"/>
    </source>
</evidence>
<comment type="caution">
    <text evidence="8">The sequence shown here is derived from an EMBL/GenBank/DDBJ whole genome shotgun (WGS) entry which is preliminary data.</text>
</comment>
<feature type="transmembrane region" description="Helical" evidence="6">
    <location>
        <begin position="46"/>
        <end position="64"/>
    </location>
</feature>
<dbReference type="GO" id="GO:0016020">
    <property type="term" value="C:membrane"/>
    <property type="evidence" value="ECO:0007669"/>
    <property type="project" value="UniProtKB-SubCell"/>
</dbReference>
<evidence type="ECO:0000256" key="4">
    <source>
        <dbReference type="ARBA" id="ARBA00023136"/>
    </source>
</evidence>
<keyword evidence="3 6" id="KW-1133">Transmembrane helix</keyword>
<gene>
    <name evidence="8" type="ORF">N0V93_006233</name>
</gene>
<comment type="subcellular location">
    <subcellularLocation>
        <location evidence="1">Membrane</location>
        <topology evidence="1">Multi-pass membrane protein</topology>
    </subcellularLocation>
</comment>
<name>A0A9W9CUA9_9PEZI</name>
<evidence type="ECO:0000256" key="3">
    <source>
        <dbReference type="ARBA" id="ARBA00022989"/>
    </source>
</evidence>
<feature type="transmembrane region" description="Helical" evidence="6">
    <location>
        <begin position="14"/>
        <end position="34"/>
    </location>
</feature>
<dbReference type="EMBL" id="JAPEVB010000004">
    <property type="protein sequence ID" value="KAJ4388773.1"/>
    <property type="molecule type" value="Genomic_DNA"/>
</dbReference>
<keyword evidence="2 6" id="KW-0812">Transmembrane</keyword>
<accession>A0A9W9CUA9</accession>
<sequence>MVEFNYDKIPLYKLIVHIVQIVLSVTIWILEIIVFRGGDINGQNGWTFGVCFLAVPAWIYLIMAPRYPRASNIAQPNALVTVDAIFTIIWLSAFATQAAYNTANSCGTACGPSKAIVALGVFETLFWAFGTVISWATLQYFNTNGVLPGYDSIHRKHERTHTVDEYDPDKAAFSTGPADEEAYAPLGGGLGHDSDEPEFNAAPYGGSHSPSYGGAAHDSGMNTSYGGAGLHSDTSYGGGGAHELGSAGSRYDMNTAYSSQAYESHGPAPGTEAGGPHAHLYSPPPADHDEYGQPVTFPAGNYDNIGLRQV</sequence>
<dbReference type="AlphaFoldDB" id="A0A9W9CUA9"/>
<dbReference type="PANTHER" id="PTHR37451">
    <property type="entry name" value="MARVEL DOMAIN"/>
    <property type="match status" value="1"/>
</dbReference>
<dbReference type="Proteomes" id="UP001140453">
    <property type="component" value="Unassembled WGS sequence"/>
</dbReference>
<keyword evidence="4 6" id="KW-0472">Membrane</keyword>
<dbReference type="InterPro" id="IPR008253">
    <property type="entry name" value="Marvel"/>
</dbReference>
<feature type="region of interest" description="Disordered" evidence="5">
    <location>
        <begin position="182"/>
        <end position="217"/>
    </location>
</feature>
<evidence type="ECO:0000256" key="1">
    <source>
        <dbReference type="ARBA" id="ARBA00004141"/>
    </source>
</evidence>
<keyword evidence="9" id="KW-1185">Reference proteome</keyword>
<proteinExistence type="predicted"/>
<evidence type="ECO:0000313" key="8">
    <source>
        <dbReference type="EMBL" id="KAJ4388773.1"/>
    </source>
</evidence>
<evidence type="ECO:0000256" key="5">
    <source>
        <dbReference type="SAM" id="MobiDB-lite"/>
    </source>
</evidence>
<evidence type="ECO:0000256" key="6">
    <source>
        <dbReference type="SAM" id="Phobius"/>
    </source>
</evidence>
<dbReference type="OrthoDB" id="5284712at2759"/>
<dbReference type="Pfam" id="PF01284">
    <property type="entry name" value="MARVEL"/>
    <property type="match status" value="1"/>
</dbReference>
<feature type="compositionally biased region" description="Low complexity" evidence="5">
    <location>
        <begin position="202"/>
        <end position="217"/>
    </location>
</feature>